<dbReference type="InterPro" id="IPR005262">
    <property type="entry name" value="MJ1255-like"/>
</dbReference>
<sequence length="364" mass="40529">MRILYGVQGTGNGHLSRARVMAKALAAHGVTVDYLFSGRAADKYFDMQAFGDFRALAGLSFATHRGKVNIAATVHHNSLLGLWRDIRALDLSGYDLVLNDFEPISAWAARRQGVTCIGISHQAALRWPVPKVGNSWFNDGLLEYFAPVTLALGCHWHHFGFPILPPFVEVAPVTCEQTHEILVYLPFESADDICTLLLPFDSHEFHVYHAASAPKQLPAHVHWHGFNREGFKASMARCGGVIGNAGFELASEAMTLGKKLLVKPLMGQFEQLSNVAALELLAAAESMHSLNRQTLRRWLRASNPQPICYPDVGDMLVSWLLQGNWQDTQTLCQELWSKVRLPDSWFSRQDSQALSQTLARPMSR</sequence>
<protein>
    <submittedName>
        <fullName evidence="1">Uncharacterized protein (TIGR00661 family)</fullName>
    </submittedName>
</protein>
<accession>A0A4R2F1W8</accession>
<reference evidence="1 2" key="1">
    <citation type="submission" date="2019-03" db="EMBL/GenBank/DDBJ databases">
        <title>Freshwater and sediment microbial communities from various areas in North America, analyzing microbe dynamics in response to fracking.</title>
        <authorList>
            <person name="Lamendella R."/>
        </authorList>
    </citation>
    <scope>NUCLEOTIDE SEQUENCE [LARGE SCALE GENOMIC DNA]</scope>
    <source>
        <strain evidence="1 2">74A</strain>
    </source>
</reference>
<dbReference type="OrthoDB" id="9793805at2"/>
<organism evidence="1 2">
    <name type="scientific">Shewanella fodinae</name>
    <dbReference type="NCBI Taxonomy" id="552357"/>
    <lineage>
        <taxon>Bacteria</taxon>
        <taxon>Pseudomonadati</taxon>
        <taxon>Pseudomonadota</taxon>
        <taxon>Gammaproteobacteria</taxon>
        <taxon>Alteromonadales</taxon>
        <taxon>Shewanellaceae</taxon>
        <taxon>Shewanella</taxon>
    </lineage>
</organism>
<dbReference type="AlphaFoldDB" id="A0A4R2F1W8"/>
<dbReference type="RefSeq" id="WP_133040482.1">
    <property type="nucleotide sequence ID" value="NZ_SLWF01000043.1"/>
</dbReference>
<dbReference type="Pfam" id="PF13528">
    <property type="entry name" value="Glyco_trans_1_3"/>
    <property type="match status" value="2"/>
</dbReference>
<evidence type="ECO:0000313" key="1">
    <source>
        <dbReference type="EMBL" id="TCN78003.1"/>
    </source>
</evidence>
<name>A0A4R2F1W8_9GAMM</name>
<comment type="caution">
    <text evidence="1">The sequence shown here is derived from an EMBL/GenBank/DDBJ whole genome shotgun (WGS) entry which is preliminary data.</text>
</comment>
<proteinExistence type="predicted"/>
<keyword evidence="2" id="KW-1185">Reference proteome</keyword>
<dbReference type="Proteomes" id="UP000294832">
    <property type="component" value="Unassembled WGS sequence"/>
</dbReference>
<evidence type="ECO:0000313" key="2">
    <source>
        <dbReference type="Proteomes" id="UP000294832"/>
    </source>
</evidence>
<gene>
    <name evidence="1" type="ORF">EDC91_14318</name>
</gene>
<dbReference type="EMBL" id="SLWF01000043">
    <property type="protein sequence ID" value="TCN78003.1"/>
    <property type="molecule type" value="Genomic_DNA"/>
</dbReference>
<dbReference type="NCBIfam" id="TIGR00661">
    <property type="entry name" value="MJ1255"/>
    <property type="match status" value="1"/>
</dbReference>
<dbReference type="SUPFAM" id="SSF53756">
    <property type="entry name" value="UDP-Glycosyltransferase/glycogen phosphorylase"/>
    <property type="match status" value="1"/>
</dbReference>